<evidence type="ECO:0000256" key="1">
    <source>
        <dbReference type="ARBA" id="ARBA00006919"/>
    </source>
</evidence>
<feature type="compositionally biased region" description="Polar residues" evidence="4">
    <location>
        <begin position="411"/>
        <end position="435"/>
    </location>
</feature>
<keyword evidence="2" id="KW-0343">GTPase activation</keyword>
<dbReference type="SMART" id="SM00167">
    <property type="entry name" value="VPS9"/>
    <property type="match status" value="1"/>
</dbReference>
<dbReference type="SMART" id="SM00314">
    <property type="entry name" value="RA"/>
    <property type="match status" value="1"/>
</dbReference>
<name>A0A834MEV6_RHYFE</name>
<dbReference type="Pfam" id="PF00017">
    <property type="entry name" value="SH2"/>
    <property type="match status" value="1"/>
</dbReference>
<dbReference type="SUPFAM" id="SSF55550">
    <property type="entry name" value="SH2 domain"/>
    <property type="match status" value="1"/>
</dbReference>
<dbReference type="PROSITE" id="PS50200">
    <property type="entry name" value="RA"/>
    <property type="match status" value="1"/>
</dbReference>
<dbReference type="OrthoDB" id="21085at2759"/>
<keyword evidence="3" id="KW-0727">SH2 domain</keyword>
<keyword evidence="9" id="KW-1185">Reference proteome</keyword>
<accession>A0A834MEV6</accession>
<evidence type="ECO:0000256" key="4">
    <source>
        <dbReference type="SAM" id="MobiDB-lite"/>
    </source>
</evidence>
<gene>
    <name evidence="8" type="ORF">GWI33_004236</name>
</gene>
<dbReference type="Pfam" id="PF23268">
    <property type="entry name" value="RIN1"/>
    <property type="match status" value="1"/>
</dbReference>
<evidence type="ECO:0000259" key="5">
    <source>
        <dbReference type="PROSITE" id="PS50001"/>
    </source>
</evidence>
<feature type="domain" description="SH2" evidence="5">
    <location>
        <begin position="165"/>
        <end position="258"/>
    </location>
</feature>
<dbReference type="AlphaFoldDB" id="A0A834MEV6"/>
<organism evidence="8 9">
    <name type="scientific">Rhynchophorus ferrugineus</name>
    <name type="common">Red palm weevil</name>
    <name type="synonym">Curculio ferrugineus</name>
    <dbReference type="NCBI Taxonomy" id="354439"/>
    <lineage>
        <taxon>Eukaryota</taxon>
        <taxon>Metazoa</taxon>
        <taxon>Ecdysozoa</taxon>
        <taxon>Arthropoda</taxon>
        <taxon>Hexapoda</taxon>
        <taxon>Insecta</taxon>
        <taxon>Pterygota</taxon>
        <taxon>Neoptera</taxon>
        <taxon>Endopterygota</taxon>
        <taxon>Coleoptera</taxon>
        <taxon>Polyphaga</taxon>
        <taxon>Cucujiformia</taxon>
        <taxon>Curculionidae</taxon>
        <taxon>Dryophthorinae</taxon>
        <taxon>Rhynchophorus</taxon>
    </lineage>
</organism>
<feature type="compositionally biased region" description="Low complexity" evidence="4">
    <location>
        <begin position="436"/>
        <end position="452"/>
    </location>
</feature>
<dbReference type="PROSITE" id="PS50001">
    <property type="entry name" value="SH2"/>
    <property type="match status" value="1"/>
</dbReference>
<dbReference type="PROSITE" id="PS51205">
    <property type="entry name" value="VPS9"/>
    <property type="match status" value="1"/>
</dbReference>
<dbReference type="InterPro" id="IPR000980">
    <property type="entry name" value="SH2"/>
</dbReference>
<dbReference type="PANTHER" id="PTHR23101">
    <property type="entry name" value="RAB GDP/GTP EXCHANGE FACTOR"/>
    <property type="match status" value="1"/>
</dbReference>
<evidence type="ECO:0000313" key="9">
    <source>
        <dbReference type="Proteomes" id="UP000625711"/>
    </source>
</evidence>
<dbReference type="EMBL" id="JAACXV010000222">
    <property type="protein sequence ID" value="KAF7281801.1"/>
    <property type="molecule type" value="Genomic_DNA"/>
</dbReference>
<feature type="region of interest" description="Disordered" evidence="4">
    <location>
        <begin position="1"/>
        <end position="25"/>
    </location>
</feature>
<feature type="compositionally biased region" description="Polar residues" evidence="4">
    <location>
        <begin position="15"/>
        <end position="24"/>
    </location>
</feature>
<reference evidence="8" key="1">
    <citation type="submission" date="2020-08" db="EMBL/GenBank/DDBJ databases">
        <title>Genome sequencing and assembly of the red palm weevil Rhynchophorus ferrugineus.</title>
        <authorList>
            <person name="Dias G.B."/>
            <person name="Bergman C.M."/>
            <person name="Manee M."/>
        </authorList>
    </citation>
    <scope>NUCLEOTIDE SEQUENCE</scope>
    <source>
        <strain evidence="8">AA-2017</strain>
        <tissue evidence="8">Whole larva</tissue>
    </source>
</reference>
<dbReference type="InterPro" id="IPR045046">
    <property type="entry name" value="Vps9-like"/>
</dbReference>
<dbReference type="Gene3D" id="1.20.1050.80">
    <property type="entry name" value="VPS9 domain"/>
    <property type="match status" value="1"/>
</dbReference>
<feature type="compositionally biased region" description="Low complexity" evidence="4">
    <location>
        <begin position="117"/>
        <end position="139"/>
    </location>
</feature>
<evidence type="ECO:0008006" key="10">
    <source>
        <dbReference type="Google" id="ProtNLM"/>
    </source>
</evidence>
<proteinExistence type="inferred from homology"/>
<dbReference type="InterPro" id="IPR037191">
    <property type="entry name" value="VPS9_dom_sf"/>
</dbReference>
<feature type="region of interest" description="Disordered" evidence="4">
    <location>
        <begin position="309"/>
        <end position="369"/>
    </location>
</feature>
<dbReference type="SMART" id="SM00252">
    <property type="entry name" value="SH2"/>
    <property type="match status" value="1"/>
</dbReference>
<feature type="domain" description="Ras-associating" evidence="6">
    <location>
        <begin position="1149"/>
        <end position="1235"/>
    </location>
</feature>
<feature type="compositionally biased region" description="Basic residues" evidence="4">
    <location>
        <begin position="464"/>
        <end position="474"/>
    </location>
</feature>
<dbReference type="SUPFAM" id="SSF109993">
    <property type="entry name" value="VPS9 domain"/>
    <property type="match status" value="1"/>
</dbReference>
<evidence type="ECO:0000256" key="3">
    <source>
        <dbReference type="PROSITE-ProRule" id="PRU00191"/>
    </source>
</evidence>
<feature type="domain" description="VPS9" evidence="7">
    <location>
        <begin position="993"/>
        <end position="1140"/>
    </location>
</feature>
<dbReference type="InterPro" id="IPR036860">
    <property type="entry name" value="SH2_dom_sf"/>
</dbReference>
<evidence type="ECO:0000313" key="8">
    <source>
        <dbReference type="EMBL" id="KAF7281801.1"/>
    </source>
</evidence>
<dbReference type="PANTHER" id="PTHR23101:SF104">
    <property type="entry name" value="PROTEIN SPRINT"/>
    <property type="match status" value="1"/>
</dbReference>
<feature type="region of interest" description="Disordered" evidence="4">
    <location>
        <begin position="405"/>
        <end position="474"/>
    </location>
</feature>
<dbReference type="InterPro" id="IPR003123">
    <property type="entry name" value="VPS9"/>
</dbReference>
<feature type="compositionally biased region" description="Pro residues" evidence="4">
    <location>
        <begin position="97"/>
        <end position="116"/>
    </location>
</feature>
<dbReference type="GO" id="GO:0016192">
    <property type="term" value="P:vesicle-mediated transport"/>
    <property type="evidence" value="ECO:0007669"/>
    <property type="project" value="InterPro"/>
</dbReference>
<comment type="similarity">
    <text evidence="1">Belongs to the RIN (Ras interaction/interference) family.</text>
</comment>
<evidence type="ECO:0000256" key="2">
    <source>
        <dbReference type="ARBA" id="ARBA00022468"/>
    </source>
</evidence>
<dbReference type="GO" id="GO:0005085">
    <property type="term" value="F:guanyl-nucleotide exchange factor activity"/>
    <property type="evidence" value="ECO:0007669"/>
    <property type="project" value="InterPro"/>
</dbReference>
<comment type="caution">
    <text evidence="8">The sequence shown here is derived from an EMBL/GenBank/DDBJ whole genome shotgun (WGS) entry which is preliminary data.</text>
</comment>
<dbReference type="InterPro" id="IPR000159">
    <property type="entry name" value="RA_dom"/>
</dbReference>
<dbReference type="Gene3D" id="3.30.505.10">
    <property type="entry name" value="SH2 domain"/>
    <property type="match status" value="1"/>
</dbReference>
<dbReference type="GO" id="GO:0007165">
    <property type="term" value="P:signal transduction"/>
    <property type="evidence" value="ECO:0007669"/>
    <property type="project" value="InterPro"/>
</dbReference>
<sequence>MLPETLPSRLDNDLRSPNNNTQLPRTRASLCLSPTSTDGAAFAVDHKRRSWCGTPSGGGPTPPFLRRYGELGHFKPRNESFLEPYLQGLTERQVTPVGPPSPSPPPIRAVPPPPAAPSSRSASRESLISSNGGSDASSEGSEEEGYGATCDISLMERLVLSHQIWFLPGIQRAGAFHLLQGKEQGCFVVRKSSQSDTMALSVRLPPDKGPYIEHYLIHSSEGRLGLETSENRFVDMAALIAHYASCCDELPVQLTLPKTIRECKSRQQLSSLALLGQEFWSYSPPPSAASSPDADLVLNLNPLMSTFKQAEPSTPVQSKPARPNTLNLLNKNDPKAEVTKSTTSLKGDTLGKNPPPPPPRWSKPTTPQQNNFTVTTTVTFSVNAQSPSNERPTPVQQMEQVVHCDPKRMSPESQCNNSTMSSRGSLRNKSISNVASPNSILSPSSDSFISPDTLSPLSVTKGARQSKRTKTKISKHYQESDIVDSPTMLYYKSGLGDKISDYEDVWTNDGQVAKPRNNNGSNNLASPDILQHMPGHVMSLNNNVLSPTDSSHNGSSHRSLCSTPVQNGSNKAINNVLNAASNVQSPITDTLSPPRPQTPDGAIPNVPKQQSPFYAEPADSLAAAHQVHRRLMPRVAPGIPVQHRHSNPPTLNSIKSLNPGLERVDDLGEFNGGMSSSVDNLSPKQKLIGLKRPEAKPVLPPYIKSKLGGNESWQLDNSWKFMTHEGDNTMDSSDVDYESDWQTIPNLLNSLDSYTPDTGEDRVTLQDLISKRFPDIRTTSNVLIGEERCRMSSYDNVEERRVPRAPPSEISELTEFSDPWAEPNQAITETEESYSETPNKMKCASIGRSKSFRDRLDPVIASTPVVTIKNGDTEEPKTVGSAIRKYALELAQDKSTTFAQNVDNFIACTCESKETSPQIVMRNMRQFMSGMKNYLVKHGEKEFYKEIERERNKLKSTEFLNLDAILEGVMHKLVVRPLKSHLQKLFLDYYTKTGAIRLLADNIQYAATRPVSELAIKAKLTLPSESELGKISKYIHSLQQADSPLEKLEYLLAAIATIFSSVKTGQLTGSGRAMQLGADDFLPIFVWVLVKTNFVAAEIEAEYMWGLLHPSLFSGEAGYYLTTLSSAVHVLKKFKRSCEENSAKNHVENDSVLKVVVPDELHGSILTKTLPARPHMTTKEVCKIIAHKARITNPQDYALYRLTDGEETMLLDNECPQEFMKEGKHTMLAYKRIDAKIAWPTQDKLKI</sequence>
<dbReference type="GO" id="GO:0030139">
    <property type="term" value="C:endocytic vesicle"/>
    <property type="evidence" value="ECO:0007669"/>
    <property type="project" value="TreeGrafter"/>
</dbReference>
<dbReference type="Proteomes" id="UP000625711">
    <property type="component" value="Unassembled WGS sequence"/>
</dbReference>
<dbReference type="GO" id="GO:0031267">
    <property type="term" value="F:small GTPase binding"/>
    <property type="evidence" value="ECO:0007669"/>
    <property type="project" value="TreeGrafter"/>
</dbReference>
<dbReference type="Pfam" id="PF02204">
    <property type="entry name" value="VPS9"/>
    <property type="match status" value="1"/>
</dbReference>
<protein>
    <recommendedName>
        <fullName evidence="10">Protein sprint</fullName>
    </recommendedName>
</protein>
<dbReference type="GO" id="GO:0005096">
    <property type="term" value="F:GTPase activator activity"/>
    <property type="evidence" value="ECO:0007669"/>
    <property type="project" value="UniProtKB-KW"/>
</dbReference>
<dbReference type="GO" id="GO:0005829">
    <property type="term" value="C:cytosol"/>
    <property type="evidence" value="ECO:0007669"/>
    <property type="project" value="TreeGrafter"/>
</dbReference>
<feature type="region of interest" description="Disordered" evidence="4">
    <location>
        <begin position="92"/>
        <end position="145"/>
    </location>
</feature>
<evidence type="ECO:0000259" key="6">
    <source>
        <dbReference type="PROSITE" id="PS50200"/>
    </source>
</evidence>
<dbReference type="CDD" id="cd01776">
    <property type="entry name" value="RA_Rin"/>
    <property type="match status" value="1"/>
</dbReference>
<evidence type="ECO:0000259" key="7">
    <source>
        <dbReference type="PROSITE" id="PS51205"/>
    </source>
</evidence>
<dbReference type="Pfam" id="PF00788">
    <property type="entry name" value="RA"/>
    <property type="match status" value="1"/>
</dbReference>